<evidence type="ECO:0000313" key="2">
    <source>
        <dbReference type="Proteomes" id="UP000038045"/>
    </source>
</evidence>
<dbReference type="WBParaSite" id="PTRK_0000568050.1">
    <property type="protein sequence ID" value="PTRK_0000568050.1"/>
    <property type="gene ID" value="PTRK_0000568050"/>
</dbReference>
<feature type="signal peptide" evidence="1">
    <location>
        <begin position="1"/>
        <end position="20"/>
    </location>
</feature>
<name>A0A0N4ZDL9_PARTI</name>
<dbReference type="AlphaFoldDB" id="A0A0N4ZDL9"/>
<protein>
    <submittedName>
        <fullName evidence="3">INVERT_DEFENSINS domain-containing protein</fullName>
    </submittedName>
</protein>
<evidence type="ECO:0000313" key="3">
    <source>
        <dbReference type="WBParaSite" id="PTRK_0000568050.1"/>
    </source>
</evidence>
<dbReference type="Proteomes" id="UP000038045">
    <property type="component" value="Unplaced"/>
</dbReference>
<sequence length="73" mass="8404">MKFLLFLSIFLLFLINGTSMDDDKDFPPIKLPGLPMGVCKDLGVCKQECLEKGYTRGECKVNEHFEMIICYCY</sequence>
<accession>A0A0N4ZDL9</accession>
<keyword evidence="1" id="KW-0732">Signal</keyword>
<organism evidence="2 3">
    <name type="scientific">Parastrongyloides trichosuri</name>
    <name type="common">Possum-specific nematode worm</name>
    <dbReference type="NCBI Taxonomy" id="131310"/>
    <lineage>
        <taxon>Eukaryota</taxon>
        <taxon>Metazoa</taxon>
        <taxon>Ecdysozoa</taxon>
        <taxon>Nematoda</taxon>
        <taxon>Chromadorea</taxon>
        <taxon>Rhabditida</taxon>
        <taxon>Tylenchina</taxon>
        <taxon>Panagrolaimomorpha</taxon>
        <taxon>Strongyloidoidea</taxon>
        <taxon>Strongyloididae</taxon>
        <taxon>Parastrongyloides</taxon>
    </lineage>
</organism>
<evidence type="ECO:0000256" key="1">
    <source>
        <dbReference type="SAM" id="SignalP"/>
    </source>
</evidence>
<reference evidence="3" key="1">
    <citation type="submission" date="2017-02" db="UniProtKB">
        <authorList>
            <consortium name="WormBaseParasite"/>
        </authorList>
    </citation>
    <scope>IDENTIFICATION</scope>
</reference>
<keyword evidence="2" id="KW-1185">Reference proteome</keyword>
<feature type="chain" id="PRO_5005891710" evidence="1">
    <location>
        <begin position="21"/>
        <end position="73"/>
    </location>
</feature>
<proteinExistence type="predicted"/>